<proteinExistence type="predicted"/>
<comment type="caution">
    <text evidence="2">The sequence shown here is derived from an EMBL/GenBank/DDBJ whole genome shotgun (WGS) entry which is preliminary data.</text>
</comment>
<accession>A0A7X0LXB1</accession>
<keyword evidence="3" id="KW-1185">Reference proteome</keyword>
<evidence type="ECO:0000256" key="1">
    <source>
        <dbReference type="SAM" id="SignalP"/>
    </source>
</evidence>
<sequence>MKKSLFLTLLLSIILVSACTNGKTKSLEEFYKDAKIENVDKVIIQDGSTGASKTITKQEQIDEFLSLIKDIEFTPQDSQEKRAGWRYGVALFDGEREFKFTLSEISNTYYDSNPDIHPIVDDFYKNLDVQEE</sequence>
<dbReference type="EMBL" id="JACHGK010000039">
    <property type="protein sequence ID" value="MBB6447986.1"/>
    <property type="molecule type" value="Genomic_DNA"/>
</dbReference>
<feature type="signal peptide" evidence="1">
    <location>
        <begin position="1"/>
        <end position="18"/>
    </location>
</feature>
<dbReference type="AlphaFoldDB" id="A0A7X0LXB1"/>
<organism evidence="2 3">
    <name type="scientific">Bacillus benzoevorans</name>
    <dbReference type="NCBI Taxonomy" id="1456"/>
    <lineage>
        <taxon>Bacteria</taxon>
        <taxon>Bacillati</taxon>
        <taxon>Bacillota</taxon>
        <taxon>Bacilli</taxon>
        <taxon>Bacillales</taxon>
        <taxon>Bacillaceae</taxon>
        <taxon>Bacillus</taxon>
    </lineage>
</organism>
<evidence type="ECO:0000313" key="2">
    <source>
        <dbReference type="EMBL" id="MBB6447986.1"/>
    </source>
</evidence>
<protein>
    <recommendedName>
        <fullName evidence="4">Lipoprotein</fullName>
    </recommendedName>
</protein>
<gene>
    <name evidence="2" type="ORF">HNR53_004712</name>
</gene>
<name>A0A7X0LXB1_9BACI</name>
<feature type="chain" id="PRO_5038755121" description="Lipoprotein" evidence="1">
    <location>
        <begin position="19"/>
        <end position="132"/>
    </location>
</feature>
<dbReference type="Proteomes" id="UP000531594">
    <property type="component" value="Unassembled WGS sequence"/>
</dbReference>
<dbReference type="RefSeq" id="WP_184530429.1">
    <property type="nucleotide sequence ID" value="NZ_JACHGK010000039.1"/>
</dbReference>
<reference evidence="2 3" key="1">
    <citation type="submission" date="2020-08" db="EMBL/GenBank/DDBJ databases">
        <title>Genomic Encyclopedia of Type Strains, Phase IV (KMG-IV): sequencing the most valuable type-strain genomes for metagenomic binning, comparative biology and taxonomic classification.</title>
        <authorList>
            <person name="Goeker M."/>
        </authorList>
    </citation>
    <scope>NUCLEOTIDE SEQUENCE [LARGE SCALE GENOMIC DNA]</scope>
    <source>
        <strain evidence="2 3">DSM 5391</strain>
    </source>
</reference>
<keyword evidence="1" id="KW-0732">Signal</keyword>
<evidence type="ECO:0008006" key="4">
    <source>
        <dbReference type="Google" id="ProtNLM"/>
    </source>
</evidence>
<evidence type="ECO:0000313" key="3">
    <source>
        <dbReference type="Proteomes" id="UP000531594"/>
    </source>
</evidence>
<dbReference type="PROSITE" id="PS51257">
    <property type="entry name" value="PROKAR_LIPOPROTEIN"/>
    <property type="match status" value="1"/>
</dbReference>